<evidence type="ECO:0000313" key="1">
    <source>
        <dbReference type="EMBL" id="UTF55986.1"/>
    </source>
</evidence>
<dbReference type="KEGG" id="sawl:NGM29_21065"/>
<geneLocation type="plasmid" evidence="1 2">
    <name>unnamed3</name>
</geneLocation>
<dbReference type="Proteomes" id="UP001056855">
    <property type="component" value="Plasmid unnamed3"/>
</dbReference>
<reference evidence="1" key="1">
    <citation type="submission" date="2022-06" db="EMBL/GenBank/DDBJ databases">
        <title>Diverse halophilic archaea isolated from saline environments.</title>
        <authorList>
            <person name="Cui H.-L."/>
        </authorList>
    </citation>
    <scope>NUCLEOTIDE SEQUENCE</scope>
    <source>
        <strain evidence="1">WLHS1</strain>
        <plasmid evidence="1">unnamed3</plasmid>
    </source>
</reference>
<keyword evidence="1" id="KW-0614">Plasmid</keyword>
<evidence type="ECO:0000313" key="2">
    <source>
        <dbReference type="Proteomes" id="UP001056855"/>
    </source>
</evidence>
<dbReference type="AlphaFoldDB" id="A0A9E7NEQ9"/>
<dbReference type="RefSeq" id="WP_254161554.1">
    <property type="nucleotide sequence ID" value="NZ_CP100358.1"/>
</dbReference>
<organism evidence="1 2">
    <name type="scientific">Natronosalvus rutilus</name>
    <dbReference type="NCBI Taxonomy" id="2953753"/>
    <lineage>
        <taxon>Archaea</taxon>
        <taxon>Methanobacteriati</taxon>
        <taxon>Methanobacteriota</taxon>
        <taxon>Stenosarchaea group</taxon>
        <taxon>Halobacteria</taxon>
        <taxon>Halobacteriales</taxon>
        <taxon>Natrialbaceae</taxon>
        <taxon>Natronosalvus</taxon>
    </lineage>
</organism>
<name>A0A9E7NEQ9_9EURY</name>
<dbReference type="GeneID" id="73292593"/>
<accession>A0A9E7NEQ9</accession>
<sequence length="177" mass="19498">MTVDVDFHHGDTIDAVFPEADVRVQVGFAAPYAAAVNYGSDPHWPPLTPMVRWTNKLGWENYDLQEADSEDALWQKVDNRRAAGDPLPGAYHLAAHIAENGTKPMLYASDAFIEASQRGEKWLEGRGYDAETPVVEIARDFANWSLELANDNLVSRVSAASDGNLQRSAFPAKVIAK</sequence>
<gene>
    <name evidence="1" type="ORF">NGM29_21065</name>
</gene>
<keyword evidence="2" id="KW-1185">Reference proteome</keyword>
<dbReference type="EMBL" id="CP100358">
    <property type="protein sequence ID" value="UTF55986.1"/>
    <property type="molecule type" value="Genomic_DNA"/>
</dbReference>
<proteinExistence type="predicted"/>
<protein>
    <submittedName>
        <fullName evidence="1">Uncharacterized protein</fullName>
    </submittedName>
</protein>